<reference evidence="3" key="1">
    <citation type="submission" date="2019-10" db="EMBL/GenBank/DDBJ databases">
        <authorList>
            <consortium name="DOE Joint Genome Institute"/>
            <person name="Kuo A."/>
            <person name="Miyauchi S."/>
            <person name="Kiss E."/>
            <person name="Drula E."/>
            <person name="Kohler A."/>
            <person name="Sanchez-Garcia M."/>
            <person name="Andreopoulos B."/>
            <person name="Barry K.W."/>
            <person name="Bonito G."/>
            <person name="Buee M."/>
            <person name="Carver A."/>
            <person name="Chen C."/>
            <person name="Cichocki N."/>
            <person name="Clum A."/>
            <person name="Culley D."/>
            <person name="Crous P.W."/>
            <person name="Fauchery L."/>
            <person name="Girlanda M."/>
            <person name="Hayes R."/>
            <person name="Keri Z."/>
            <person name="LaButti K."/>
            <person name="Lipzen A."/>
            <person name="Lombard V."/>
            <person name="Magnuson J."/>
            <person name="Maillard F."/>
            <person name="Morin E."/>
            <person name="Murat C."/>
            <person name="Nolan M."/>
            <person name="Ohm R."/>
            <person name="Pangilinan J."/>
            <person name="Pereira M."/>
            <person name="Perotto S."/>
            <person name="Peter M."/>
            <person name="Riley R."/>
            <person name="Sitrit Y."/>
            <person name="Stielow B."/>
            <person name="Szollosi G."/>
            <person name="Zifcakova L."/>
            <person name="Stursova M."/>
            <person name="Spatafora J.W."/>
            <person name="Tedersoo L."/>
            <person name="Vaario L.-M."/>
            <person name="Yamada A."/>
            <person name="Yan M."/>
            <person name="Wang P."/>
            <person name="Xu J."/>
            <person name="Bruns T."/>
            <person name="Baldrian P."/>
            <person name="Vilgalys R."/>
            <person name="Henrissat B."/>
            <person name="Grigoriev I.V."/>
            <person name="Hibbett D."/>
            <person name="Nagy L.G."/>
            <person name="Martin F.M."/>
        </authorList>
    </citation>
    <scope>NUCLEOTIDE SEQUENCE</scope>
    <source>
        <strain evidence="3">Prilba</strain>
    </source>
</reference>
<feature type="domain" description="Calcineurin-like phosphoesterase" evidence="2">
    <location>
        <begin position="87"/>
        <end position="233"/>
    </location>
</feature>
<evidence type="ECO:0000313" key="4">
    <source>
        <dbReference type="Proteomes" id="UP000759537"/>
    </source>
</evidence>
<evidence type="ECO:0000259" key="2">
    <source>
        <dbReference type="Pfam" id="PF00149"/>
    </source>
</evidence>
<dbReference type="SUPFAM" id="SSF56300">
    <property type="entry name" value="Metallo-dependent phosphatases"/>
    <property type="match status" value="1"/>
</dbReference>
<dbReference type="Pfam" id="PF00149">
    <property type="entry name" value="Metallophos"/>
    <property type="match status" value="1"/>
</dbReference>
<dbReference type="AlphaFoldDB" id="A0A9P5N3U5"/>
<keyword evidence="1" id="KW-1133">Transmembrane helix</keyword>
<evidence type="ECO:0000256" key="1">
    <source>
        <dbReference type="SAM" id="Phobius"/>
    </source>
</evidence>
<dbReference type="GO" id="GO:0005737">
    <property type="term" value="C:cytoplasm"/>
    <property type="evidence" value="ECO:0007669"/>
    <property type="project" value="TreeGrafter"/>
</dbReference>
<accession>A0A9P5N3U5</accession>
<dbReference type="PANTHER" id="PTHR42850">
    <property type="entry name" value="METALLOPHOSPHOESTERASE"/>
    <property type="match status" value="1"/>
</dbReference>
<feature type="transmembrane region" description="Helical" evidence="1">
    <location>
        <begin position="7"/>
        <end position="25"/>
    </location>
</feature>
<name>A0A9P5N3U5_9AGAM</name>
<dbReference type="OrthoDB" id="10267127at2759"/>
<dbReference type="GO" id="GO:0016791">
    <property type="term" value="F:phosphatase activity"/>
    <property type="evidence" value="ECO:0007669"/>
    <property type="project" value="TreeGrafter"/>
</dbReference>
<keyword evidence="4" id="KW-1185">Reference proteome</keyword>
<dbReference type="Gene3D" id="3.60.21.10">
    <property type="match status" value="1"/>
</dbReference>
<dbReference type="Proteomes" id="UP000759537">
    <property type="component" value="Unassembled WGS sequence"/>
</dbReference>
<dbReference type="EMBL" id="WHVB01000002">
    <property type="protein sequence ID" value="KAF8485924.1"/>
    <property type="molecule type" value="Genomic_DNA"/>
</dbReference>
<proteinExistence type="predicted"/>
<organism evidence="3 4">
    <name type="scientific">Russula ochroleuca</name>
    <dbReference type="NCBI Taxonomy" id="152965"/>
    <lineage>
        <taxon>Eukaryota</taxon>
        <taxon>Fungi</taxon>
        <taxon>Dikarya</taxon>
        <taxon>Basidiomycota</taxon>
        <taxon>Agaricomycotina</taxon>
        <taxon>Agaricomycetes</taxon>
        <taxon>Russulales</taxon>
        <taxon>Russulaceae</taxon>
        <taxon>Russula</taxon>
    </lineage>
</organism>
<dbReference type="PANTHER" id="PTHR42850:SF4">
    <property type="entry name" value="ZINC-DEPENDENT ENDOPOLYPHOSPHATASE"/>
    <property type="match status" value="1"/>
</dbReference>
<dbReference type="InterPro" id="IPR050126">
    <property type="entry name" value="Ap4A_hydrolase"/>
</dbReference>
<dbReference type="InterPro" id="IPR004843">
    <property type="entry name" value="Calcineurin-like_PHP"/>
</dbReference>
<gene>
    <name evidence="3" type="ORF">DFH94DRAFT_678707</name>
</gene>
<protein>
    <submittedName>
        <fullName evidence="3">Calcineurin-like phosphoesterase</fullName>
    </submittedName>
</protein>
<sequence length="458" mass="51314">MEQSSRLRYAIPFFVVSFFLLYFFSSGVQSELSLSILNKGSGLPDFGKYRHIGTVSAERLSLGHQAPFLHDEVANSPYPTDDPNRRAIIVGDIHGMKSALDDLLNHVSYDEKKDTLIHLGDIITKGPHAGSLSVLSFMSEHNISGVRGNHDQQVIEWRTWLDWIHSLEGGAGSRWLQELEEKWKEENQGGELDDDSNTETWVGTQMLEGQKDRKWWSRVPKGWKLFSDHYRIAKAMSKQDYEYLLSLPLVLHLPSEHTFLVHAGLLPYDPTLSITSKKQPLAHLPKIPSRVLGGSIIPTLRNAQELAILEDIKQNTNPWVVLNIRNLRKDNKPSRKTNKGKAWTKVWNEIISRCVGFERTALGAESSLPCHPSTVIYGHTASRGLDVHRWSVGIDTGCAYGRRLTALILDNAHSHMGAVSPGAYEDDNEDGIESSSGTLPFGDSGQAKLFSVKCHKHK</sequence>
<reference evidence="3" key="2">
    <citation type="journal article" date="2020" name="Nat. Commun.">
        <title>Large-scale genome sequencing of mycorrhizal fungi provides insights into the early evolution of symbiotic traits.</title>
        <authorList>
            <person name="Miyauchi S."/>
            <person name="Kiss E."/>
            <person name="Kuo A."/>
            <person name="Drula E."/>
            <person name="Kohler A."/>
            <person name="Sanchez-Garcia M."/>
            <person name="Morin E."/>
            <person name="Andreopoulos B."/>
            <person name="Barry K.W."/>
            <person name="Bonito G."/>
            <person name="Buee M."/>
            <person name="Carver A."/>
            <person name="Chen C."/>
            <person name="Cichocki N."/>
            <person name="Clum A."/>
            <person name="Culley D."/>
            <person name="Crous P.W."/>
            <person name="Fauchery L."/>
            <person name="Girlanda M."/>
            <person name="Hayes R.D."/>
            <person name="Keri Z."/>
            <person name="LaButti K."/>
            <person name="Lipzen A."/>
            <person name="Lombard V."/>
            <person name="Magnuson J."/>
            <person name="Maillard F."/>
            <person name="Murat C."/>
            <person name="Nolan M."/>
            <person name="Ohm R.A."/>
            <person name="Pangilinan J."/>
            <person name="Pereira M.F."/>
            <person name="Perotto S."/>
            <person name="Peter M."/>
            <person name="Pfister S."/>
            <person name="Riley R."/>
            <person name="Sitrit Y."/>
            <person name="Stielow J.B."/>
            <person name="Szollosi G."/>
            <person name="Zifcakova L."/>
            <person name="Stursova M."/>
            <person name="Spatafora J.W."/>
            <person name="Tedersoo L."/>
            <person name="Vaario L.M."/>
            <person name="Yamada A."/>
            <person name="Yan M."/>
            <person name="Wang P."/>
            <person name="Xu J."/>
            <person name="Bruns T."/>
            <person name="Baldrian P."/>
            <person name="Vilgalys R."/>
            <person name="Dunand C."/>
            <person name="Henrissat B."/>
            <person name="Grigoriev I.V."/>
            <person name="Hibbett D."/>
            <person name="Nagy L.G."/>
            <person name="Martin F.M."/>
        </authorList>
    </citation>
    <scope>NUCLEOTIDE SEQUENCE</scope>
    <source>
        <strain evidence="3">Prilba</strain>
    </source>
</reference>
<dbReference type="InterPro" id="IPR029052">
    <property type="entry name" value="Metallo-depent_PP-like"/>
</dbReference>
<keyword evidence="1" id="KW-0812">Transmembrane</keyword>
<evidence type="ECO:0000313" key="3">
    <source>
        <dbReference type="EMBL" id="KAF8485924.1"/>
    </source>
</evidence>
<dbReference type="GO" id="GO:0006798">
    <property type="term" value="P:polyphosphate catabolic process"/>
    <property type="evidence" value="ECO:0007669"/>
    <property type="project" value="TreeGrafter"/>
</dbReference>
<dbReference type="GO" id="GO:0000298">
    <property type="term" value="F:endopolyphosphatase activity"/>
    <property type="evidence" value="ECO:0007669"/>
    <property type="project" value="TreeGrafter"/>
</dbReference>
<comment type="caution">
    <text evidence="3">The sequence shown here is derived from an EMBL/GenBank/DDBJ whole genome shotgun (WGS) entry which is preliminary data.</text>
</comment>
<keyword evidence="1" id="KW-0472">Membrane</keyword>